<evidence type="ECO:0000313" key="7">
    <source>
        <dbReference type="Proteomes" id="UP000423413"/>
    </source>
</evidence>
<evidence type="ECO:0000259" key="5">
    <source>
        <dbReference type="PROSITE" id="PS51898"/>
    </source>
</evidence>
<dbReference type="RefSeq" id="WP_122324441.1">
    <property type="nucleotide sequence ID" value="NZ_CP046441.1"/>
</dbReference>
<evidence type="ECO:0000256" key="1">
    <source>
        <dbReference type="ARBA" id="ARBA00008857"/>
    </source>
</evidence>
<dbReference type="InterPro" id="IPR011010">
    <property type="entry name" value="DNA_brk_join_enz"/>
</dbReference>
<dbReference type="GO" id="GO:0006310">
    <property type="term" value="P:DNA recombination"/>
    <property type="evidence" value="ECO:0007669"/>
    <property type="project" value="UniProtKB-KW"/>
</dbReference>
<dbReference type="PROSITE" id="PS51898">
    <property type="entry name" value="TYR_RECOMBINASE"/>
    <property type="match status" value="1"/>
</dbReference>
<evidence type="ECO:0000256" key="4">
    <source>
        <dbReference type="ARBA" id="ARBA00023172"/>
    </source>
</evidence>
<dbReference type="PANTHER" id="PTHR30349:SF41">
    <property type="entry name" value="INTEGRASE_RECOMBINASE PROTEIN MJ0367-RELATED"/>
    <property type="match status" value="1"/>
</dbReference>
<dbReference type="AlphaFoldDB" id="A0AAE6ULX5"/>
<reference evidence="6 7" key="1">
    <citation type="submission" date="2019-11" db="EMBL/GenBank/DDBJ databases">
        <title>Complete genome sequence of Pseudomonas syringae pv. coronafaciens isolate B19001 originated in imported oat cereal.</title>
        <authorList>
            <person name="Kim S.M."/>
            <person name="Lee B.C."/>
            <person name="Seo S.J."/>
            <person name="Lee J.E."/>
            <person name="Choi N.J."/>
            <person name="Park J.H."/>
        </authorList>
    </citation>
    <scope>NUCLEOTIDE SEQUENCE [LARGE SCALE GENOMIC DNA]</scope>
    <source>
        <strain evidence="6 7">B19001</strain>
    </source>
</reference>
<dbReference type="Pfam" id="PF00589">
    <property type="entry name" value="Phage_integrase"/>
    <property type="match status" value="1"/>
</dbReference>
<dbReference type="Gene3D" id="1.10.443.10">
    <property type="entry name" value="Intergrase catalytic core"/>
    <property type="match status" value="1"/>
</dbReference>
<protein>
    <submittedName>
        <fullName evidence="6">Tyrosine-type recombinase/integrase</fullName>
    </submittedName>
</protein>
<evidence type="ECO:0000256" key="3">
    <source>
        <dbReference type="ARBA" id="ARBA00023125"/>
    </source>
</evidence>
<proteinExistence type="inferred from homology"/>
<keyword evidence="3" id="KW-0238">DNA-binding</keyword>
<dbReference type="EMBL" id="CP046441">
    <property type="protein sequence ID" value="QGT82227.1"/>
    <property type="molecule type" value="Genomic_DNA"/>
</dbReference>
<comment type="similarity">
    <text evidence="1">Belongs to the 'phage' integrase family.</text>
</comment>
<dbReference type="Proteomes" id="UP000423413">
    <property type="component" value="Chromosome"/>
</dbReference>
<name>A0AAE6ULX5_9PSED</name>
<feature type="domain" description="Tyr recombinase" evidence="5">
    <location>
        <begin position="185"/>
        <end position="404"/>
    </location>
</feature>
<dbReference type="SUPFAM" id="SSF56349">
    <property type="entry name" value="DNA breaking-rejoining enzymes"/>
    <property type="match status" value="1"/>
</dbReference>
<dbReference type="InterPro" id="IPR013762">
    <property type="entry name" value="Integrase-like_cat_sf"/>
</dbReference>
<accession>A0AAE6ULX5</accession>
<keyword evidence="2" id="KW-0229">DNA integration</keyword>
<keyword evidence="4" id="KW-0233">DNA recombination</keyword>
<organism evidence="6 7">
    <name type="scientific">Pseudomonas coronafaciens pv. coronafaciens</name>
    <dbReference type="NCBI Taxonomy" id="235275"/>
    <lineage>
        <taxon>Bacteria</taxon>
        <taxon>Pseudomonadati</taxon>
        <taxon>Pseudomonadota</taxon>
        <taxon>Gammaproteobacteria</taxon>
        <taxon>Pseudomonadales</taxon>
        <taxon>Pseudomonadaceae</taxon>
        <taxon>Pseudomonas</taxon>
        <taxon>Pseudomonas coronafaciens</taxon>
    </lineage>
</organism>
<evidence type="ECO:0000313" key="6">
    <source>
        <dbReference type="EMBL" id="QGT82227.1"/>
    </source>
</evidence>
<evidence type="ECO:0000256" key="2">
    <source>
        <dbReference type="ARBA" id="ARBA00022908"/>
    </source>
</evidence>
<dbReference type="CDD" id="cd00397">
    <property type="entry name" value="DNA_BRE_C"/>
    <property type="match status" value="1"/>
</dbReference>
<dbReference type="InterPro" id="IPR050090">
    <property type="entry name" value="Tyrosine_recombinase_XerCD"/>
</dbReference>
<dbReference type="GO" id="GO:0015074">
    <property type="term" value="P:DNA integration"/>
    <property type="evidence" value="ECO:0007669"/>
    <property type="project" value="UniProtKB-KW"/>
</dbReference>
<sequence length="414" mass="47690">MKLKKYKFGTKTFVAIVNAADCPQDPYVSAYIGCLLASRSINTATRYANELIFVLKHFADKKIDLVGRVASGHFISNQEYVQWYDSCCLGVSSQYNTAELSFKNIEAKDFRNILSANQRVTSRVSGSTIRGRLRRLRDFINWLYEKFHEEGEVSSELGGRLKRLICRMRCDEEGIKDRGFFSKQTLDDTVIHDDIYEKMLSIIEPSSPENPFRKSKLRNYLIVSILAQSGIRRGALAKAKVSDFKFHGAYDSFLVYKSGNDVSDPRFDKPNQKTRAHIATIEPHLMRAIKHYVDTDRAAIPQSQAHDYLLLSESNSRGTMGNPISLKSINEIFSRLSEVLNFHIYPHLLRHKWNEIYDIKASSMGIEPERMEDARKYAMGWSQNSSMNRVYNEKRLAKLAREISECHQERVDRQ</sequence>
<dbReference type="GO" id="GO:0003677">
    <property type="term" value="F:DNA binding"/>
    <property type="evidence" value="ECO:0007669"/>
    <property type="project" value="UniProtKB-KW"/>
</dbReference>
<dbReference type="InterPro" id="IPR002104">
    <property type="entry name" value="Integrase_catalytic"/>
</dbReference>
<gene>
    <name evidence="6" type="ORF">GMO17_14100</name>
</gene>
<dbReference type="PANTHER" id="PTHR30349">
    <property type="entry name" value="PHAGE INTEGRASE-RELATED"/>
    <property type="match status" value="1"/>
</dbReference>